<dbReference type="InterPro" id="IPR032854">
    <property type="entry name" value="ALKBH3"/>
</dbReference>
<dbReference type="PANTHER" id="PTHR31212">
    <property type="entry name" value="ALPHA-KETOGLUTARATE-DEPENDENT DIOXYGENASE ALKB HOMOLOG 3"/>
    <property type="match status" value="1"/>
</dbReference>
<proteinExistence type="predicted"/>
<dbReference type="Pfam" id="PF13532">
    <property type="entry name" value="2OG-FeII_Oxy_2"/>
    <property type="match status" value="1"/>
</dbReference>
<evidence type="ECO:0000256" key="1">
    <source>
        <dbReference type="SAM" id="MobiDB-lite"/>
    </source>
</evidence>
<feature type="region of interest" description="Disordered" evidence="1">
    <location>
        <begin position="195"/>
        <end position="237"/>
    </location>
</feature>
<dbReference type="InterPro" id="IPR027450">
    <property type="entry name" value="AlkB-like"/>
</dbReference>
<name>A0A7S2IFB1_9STRA</name>
<dbReference type="EMBL" id="HBGV01018952">
    <property type="protein sequence ID" value="CAD9517321.1"/>
    <property type="molecule type" value="Transcribed_RNA"/>
</dbReference>
<organism evidence="3">
    <name type="scientific">Helicotheca tamesis</name>
    <dbReference type="NCBI Taxonomy" id="374047"/>
    <lineage>
        <taxon>Eukaryota</taxon>
        <taxon>Sar</taxon>
        <taxon>Stramenopiles</taxon>
        <taxon>Ochrophyta</taxon>
        <taxon>Bacillariophyta</taxon>
        <taxon>Mediophyceae</taxon>
        <taxon>Lithodesmiophycidae</taxon>
        <taxon>Lithodesmiales</taxon>
        <taxon>Lithodesmiaceae</taxon>
        <taxon>Helicotheca</taxon>
    </lineage>
</organism>
<evidence type="ECO:0000259" key="2">
    <source>
        <dbReference type="PROSITE" id="PS51471"/>
    </source>
</evidence>
<dbReference type="GO" id="GO:0006307">
    <property type="term" value="P:DNA alkylation repair"/>
    <property type="evidence" value="ECO:0007669"/>
    <property type="project" value="InterPro"/>
</dbReference>
<accession>A0A7S2IFB1</accession>
<dbReference type="InterPro" id="IPR005123">
    <property type="entry name" value="Oxoglu/Fe-dep_dioxygenase_dom"/>
</dbReference>
<dbReference type="GO" id="GO:0051213">
    <property type="term" value="F:dioxygenase activity"/>
    <property type="evidence" value="ECO:0007669"/>
    <property type="project" value="InterPro"/>
</dbReference>
<gene>
    <name evidence="3" type="ORF">HTAM1171_LOCUS11747</name>
</gene>
<sequence length="317" mass="35888">MAATGTVTPSSSLSTGSTPILSPIPTEKWETFVNDPKHQSYSYLLRHDDDGENAMMPKNQLDAWFQQLHPSSYTNNNNDDNNNGAWTPASYQNQKLLRQTAWYTLPNQCTCEYGYSDTWQPQITHPKMKSLLVDITAHITRLCGLKDGELNCVNLNYYPRGGGVGYHADDEFLFDGLRREVRIVSLSLCSGGDGDGEAGDVDPMQQQNDNGTSQERNDWGKRKFQIKPKSKETTDKNHSVQEVLLGHGDIMTMEGMFQKYYLHSVWPGDSKEFINQPLCRGERINLTWRTIVRHLDGSFEDCRGLRCPLADDVEGRN</sequence>
<feature type="region of interest" description="Disordered" evidence="1">
    <location>
        <begin position="1"/>
        <end position="20"/>
    </location>
</feature>
<reference evidence="3" key="1">
    <citation type="submission" date="2021-01" db="EMBL/GenBank/DDBJ databases">
        <authorList>
            <person name="Corre E."/>
            <person name="Pelletier E."/>
            <person name="Niang G."/>
            <person name="Scheremetjew M."/>
            <person name="Finn R."/>
            <person name="Kale V."/>
            <person name="Holt S."/>
            <person name="Cochrane G."/>
            <person name="Meng A."/>
            <person name="Brown T."/>
            <person name="Cohen L."/>
        </authorList>
    </citation>
    <scope>NUCLEOTIDE SEQUENCE</scope>
    <source>
        <strain evidence="3">CCMP826</strain>
    </source>
</reference>
<evidence type="ECO:0000313" key="3">
    <source>
        <dbReference type="EMBL" id="CAD9517321.1"/>
    </source>
</evidence>
<dbReference type="AlphaFoldDB" id="A0A7S2IFB1"/>
<dbReference type="Gene3D" id="2.60.120.590">
    <property type="entry name" value="Alpha-ketoglutarate-dependent dioxygenase AlkB-like"/>
    <property type="match status" value="2"/>
</dbReference>
<dbReference type="SUPFAM" id="SSF51197">
    <property type="entry name" value="Clavaminate synthase-like"/>
    <property type="match status" value="1"/>
</dbReference>
<dbReference type="InterPro" id="IPR037151">
    <property type="entry name" value="AlkB-like_sf"/>
</dbReference>
<dbReference type="PROSITE" id="PS51471">
    <property type="entry name" value="FE2OG_OXY"/>
    <property type="match status" value="1"/>
</dbReference>
<feature type="domain" description="Fe2OG dioxygenase" evidence="2">
    <location>
        <begin position="149"/>
        <end position="292"/>
    </location>
</feature>
<dbReference type="PANTHER" id="PTHR31212:SF4">
    <property type="entry name" value="ALPHA-KETOGLUTARATE-DEPENDENT DIOXYGENASE ALKB HOMOLOG 3"/>
    <property type="match status" value="1"/>
</dbReference>
<feature type="compositionally biased region" description="Polar residues" evidence="1">
    <location>
        <begin position="204"/>
        <end position="214"/>
    </location>
</feature>
<protein>
    <recommendedName>
        <fullName evidence="2">Fe2OG dioxygenase domain-containing protein</fullName>
    </recommendedName>
</protein>